<dbReference type="InterPro" id="IPR012932">
    <property type="entry name" value="VKOR"/>
</dbReference>
<dbReference type="AlphaFoldDB" id="A0A0P0G7S8"/>
<dbReference type="Proteomes" id="UP000061809">
    <property type="component" value="Chromosome"/>
</dbReference>
<dbReference type="PATRIC" id="fig|246787.4.peg.2969"/>
<dbReference type="GO" id="GO:0016020">
    <property type="term" value="C:membrane"/>
    <property type="evidence" value="ECO:0007669"/>
    <property type="project" value="UniProtKB-SubCell"/>
</dbReference>
<dbReference type="InterPro" id="IPR038354">
    <property type="entry name" value="VKOR_sf"/>
</dbReference>
<gene>
    <name evidence="12" type="ORF">BcellWH2_02873</name>
</gene>
<dbReference type="GO" id="GO:0048038">
    <property type="term" value="F:quinone binding"/>
    <property type="evidence" value="ECO:0007669"/>
    <property type="project" value="UniProtKB-KW"/>
</dbReference>
<sequence>MTGADNISVVLYRYLRTLSVKVSRDTVHRLLSTPLGGGMRGISDALDALHIKNEVFRLLSRDYFLKLETPFITMLEVDKKSFCVVTKKDDFIVEFINGEGGKRHVKVDKFLQHWTGTVLLGEPTEATPNEQFYIMRNIVFYLLRYRFIIALLFVLILGLQTAFCQSRSLAFMFYLSVLFFGILVSVAILYKERVNGEFMERFCNIGKIVNCNEVFHSKGASIAGLGLGELSLLYFAPLYLFSLIRQDDFYIISVVCCVVAVTLSLYSIIYQVFILRKACMLCVLADFAVWGSAVALYILKNDFVMELSLSSLFAFVVIGYICLIFELQLRAIQTGEKERITLKKYFGSLLNPETFQILLALKPQIGKMVSRDIALHNQKEGSNELMIVTNPNCKNCASVHRHMVEIASSVPVSLVLVTFPNDRLGEEIAQIIIAAYYVVGWDRAIELLGEWYENRHMEDAGIYSITAEVRDVWTKQQIYCREQKISKTPSVIVNKHYVPEVYPLSDLRYVLT</sequence>
<comment type="similarity">
    <text evidence="2">Belongs to the VKOR family.</text>
</comment>
<evidence type="ECO:0000256" key="1">
    <source>
        <dbReference type="ARBA" id="ARBA00004141"/>
    </source>
</evidence>
<evidence type="ECO:0000256" key="6">
    <source>
        <dbReference type="ARBA" id="ARBA00023002"/>
    </source>
</evidence>
<feature type="transmembrane region" description="Helical" evidence="10">
    <location>
        <begin position="222"/>
        <end position="244"/>
    </location>
</feature>
<dbReference type="GO" id="GO:0005524">
    <property type="term" value="F:ATP binding"/>
    <property type="evidence" value="ECO:0007669"/>
    <property type="project" value="InterPro"/>
</dbReference>
<organism evidence="12 13">
    <name type="scientific">Bacteroides cellulosilyticus</name>
    <dbReference type="NCBI Taxonomy" id="246787"/>
    <lineage>
        <taxon>Bacteria</taxon>
        <taxon>Pseudomonadati</taxon>
        <taxon>Bacteroidota</taxon>
        <taxon>Bacteroidia</taxon>
        <taxon>Bacteroidales</taxon>
        <taxon>Bacteroidaceae</taxon>
        <taxon>Bacteroides</taxon>
    </lineage>
</organism>
<evidence type="ECO:0000313" key="12">
    <source>
        <dbReference type="EMBL" id="ALJ60112.1"/>
    </source>
</evidence>
<dbReference type="InterPro" id="IPR036249">
    <property type="entry name" value="Thioredoxin-like_sf"/>
</dbReference>
<dbReference type="Gene3D" id="3.40.30.10">
    <property type="entry name" value="Glutaredoxin"/>
    <property type="match status" value="1"/>
</dbReference>
<dbReference type="PROSITE" id="PS50990">
    <property type="entry name" value="PEPTIDASE_C39"/>
    <property type="match status" value="1"/>
</dbReference>
<evidence type="ECO:0000256" key="2">
    <source>
        <dbReference type="ARBA" id="ARBA00006214"/>
    </source>
</evidence>
<comment type="subcellular location">
    <subcellularLocation>
        <location evidence="1">Membrane</location>
        <topology evidence="1">Multi-pass membrane protein</topology>
    </subcellularLocation>
</comment>
<feature type="transmembrane region" description="Helical" evidence="10">
    <location>
        <begin position="311"/>
        <end position="329"/>
    </location>
</feature>
<keyword evidence="9" id="KW-0676">Redox-active center</keyword>
<evidence type="ECO:0000313" key="13">
    <source>
        <dbReference type="Proteomes" id="UP000061809"/>
    </source>
</evidence>
<dbReference type="InterPro" id="IPR005074">
    <property type="entry name" value="Peptidase_C39"/>
</dbReference>
<feature type="transmembrane region" description="Helical" evidence="10">
    <location>
        <begin position="281"/>
        <end position="299"/>
    </location>
</feature>
<protein>
    <submittedName>
        <fullName evidence="12">Vitamin K epoxide reductase family protein</fullName>
    </submittedName>
</protein>
<evidence type="ECO:0000256" key="9">
    <source>
        <dbReference type="ARBA" id="ARBA00023284"/>
    </source>
</evidence>
<proteinExistence type="inferred from homology"/>
<keyword evidence="8" id="KW-1015">Disulfide bond</keyword>
<keyword evidence="7 10" id="KW-0472">Membrane</keyword>
<feature type="transmembrane region" description="Helical" evidence="10">
    <location>
        <begin position="145"/>
        <end position="163"/>
    </location>
</feature>
<evidence type="ECO:0000256" key="5">
    <source>
        <dbReference type="ARBA" id="ARBA00022989"/>
    </source>
</evidence>
<keyword evidence="3 10" id="KW-0812">Transmembrane</keyword>
<keyword evidence="5 10" id="KW-1133">Transmembrane helix</keyword>
<dbReference type="RefSeq" id="WP_029426384.1">
    <property type="nucleotide sequence ID" value="NZ_CP012801.1"/>
</dbReference>
<feature type="domain" description="Peptidase C39" evidence="11">
    <location>
        <begin position="1"/>
        <end position="121"/>
    </location>
</feature>
<dbReference type="KEGG" id="bcel:BcellWH2_02873"/>
<dbReference type="SMR" id="A0A0P0G7S8"/>
<feature type="transmembrane region" description="Helical" evidence="10">
    <location>
        <begin position="250"/>
        <end position="269"/>
    </location>
</feature>
<dbReference type="GO" id="GO:0016491">
    <property type="term" value="F:oxidoreductase activity"/>
    <property type="evidence" value="ECO:0007669"/>
    <property type="project" value="UniProtKB-KW"/>
</dbReference>
<dbReference type="Gene3D" id="1.20.1440.130">
    <property type="entry name" value="VKOR domain"/>
    <property type="match status" value="1"/>
</dbReference>
<evidence type="ECO:0000256" key="8">
    <source>
        <dbReference type="ARBA" id="ARBA00023157"/>
    </source>
</evidence>
<name>A0A0P0G7S8_9BACE</name>
<keyword evidence="6" id="KW-0560">Oxidoreductase</keyword>
<evidence type="ECO:0000256" key="7">
    <source>
        <dbReference type="ARBA" id="ARBA00023136"/>
    </source>
</evidence>
<accession>A0A0P0G7S8</accession>
<dbReference type="SUPFAM" id="SSF52833">
    <property type="entry name" value="Thioredoxin-like"/>
    <property type="match status" value="1"/>
</dbReference>
<keyword evidence="4" id="KW-0874">Quinone</keyword>
<evidence type="ECO:0000256" key="10">
    <source>
        <dbReference type="SAM" id="Phobius"/>
    </source>
</evidence>
<evidence type="ECO:0000256" key="4">
    <source>
        <dbReference type="ARBA" id="ARBA00022719"/>
    </source>
</evidence>
<dbReference type="Pfam" id="PF03412">
    <property type="entry name" value="Peptidase_C39"/>
    <property type="match status" value="1"/>
</dbReference>
<evidence type="ECO:0000259" key="11">
    <source>
        <dbReference type="PROSITE" id="PS50990"/>
    </source>
</evidence>
<dbReference type="CDD" id="cd12921">
    <property type="entry name" value="VKOR_4"/>
    <property type="match status" value="1"/>
</dbReference>
<feature type="transmembrane region" description="Helical" evidence="10">
    <location>
        <begin position="169"/>
        <end position="190"/>
    </location>
</feature>
<dbReference type="Gene3D" id="3.90.70.10">
    <property type="entry name" value="Cysteine proteinases"/>
    <property type="match status" value="1"/>
</dbReference>
<dbReference type="GO" id="GO:0008233">
    <property type="term" value="F:peptidase activity"/>
    <property type="evidence" value="ECO:0007669"/>
    <property type="project" value="InterPro"/>
</dbReference>
<dbReference type="Pfam" id="PF07884">
    <property type="entry name" value="VKOR"/>
    <property type="match status" value="1"/>
</dbReference>
<evidence type="ECO:0000256" key="3">
    <source>
        <dbReference type="ARBA" id="ARBA00022692"/>
    </source>
</evidence>
<reference evidence="12 13" key="1">
    <citation type="journal article" date="2015" name="Science">
        <title>Genetic determinants of in vivo fitness and diet responsiveness in multiple human gut Bacteroides.</title>
        <authorList>
            <person name="Wu M."/>
            <person name="McNulty N.P."/>
            <person name="Rodionov D.A."/>
            <person name="Khoroshkin M.S."/>
            <person name="Griffin N.W."/>
            <person name="Cheng J."/>
            <person name="Latreille P."/>
            <person name="Kerstetter R.A."/>
            <person name="Terrapon N."/>
            <person name="Henrissat B."/>
            <person name="Osterman A.L."/>
            <person name="Gordon J.I."/>
        </authorList>
    </citation>
    <scope>NUCLEOTIDE SEQUENCE [LARGE SCALE GENOMIC DNA]</scope>
    <source>
        <strain evidence="12 13">WH2</strain>
    </source>
</reference>
<dbReference type="EMBL" id="CP012801">
    <property type="protein sequence ID" value="ALJ60112.1"/>
    <property type="molecule type" value="Genomic_DNA"/>
</dbReference>
<dbReference type="GO" id="GO:0006508">
    <property type="term" value="P:proteolysis"/>
    <property type="evidence" value="ECO:0007669"/>
    <property type="project" value="InterPro"/>
</dbReference>